<evidence type="ECO:0000256" key="1">
    <source>
        <dbReference type="PROSITE-ProRule" id="PRU00497"/>
    </source>
</evidence>
<evidence type="ECO:0000313" key="2">
    <source>
        <dbReference type="EMBL" id="CAL1292274.1"/>
    </source>
</evidence>
<dbReference type="AlphaFoldDB" id="A0AAV2B9I3"/>
<comment type="caution">
    <text evidence="2">The sequence shown here is derived from an EMBL/GenBank/DDBJ whole genome shotgun (WGS) entry which is preliminary data.</text>
</comment>
<name>A0AAV2B9I3_9ARAC</name>
<dbReference type="Pfam" id="PF00379">
    <property type="entry name" value="Chitin_bind_4"/>
    <property type="match status" value="1"/>
</dbReference>
<dbReference type="EMBL" id="CAXIEN010000303">
    <property type="protein sequence ID" value="CAL1292274.1"/>
    <property type="molecule type" value="Genomic_DNA"/>
</dbReference>
<sequence>MPFKTKLLPTIKKFWFNRLNHTILHSRQQTIEAPNNIVQSRLIPVVQSQAAYGYVDPFGMYRRVEYVADVDGYRATVHSNEPGMTSNGAANAAYFVEVPPPAIVAQGLAYLKPVQKD</sequence>
<dbReference type="PROSITE" id="PS51155">
    <property type="entry name" value="CHIT_BIND_RR_2"/>
    <property type="match status" value="1"/>
</dbReference>
<gene>
    <name evidence="2" type="ORF">LARSCL_LOCUS17568</name>
</gene>
<dbReference type="GO" id="GO:0042302">
    <property type="term" value="F:structural constituent of cuticle"/>
    <property type="evidence" value="ECO:0007669"/>
    <property type="project" value="UniProtKB-UniRule"/>
</dbReference>
<protein>
    <recommendedName>
        <fullName evidence="4">Cuticle protein</fullName>
    </recommendedName>
</protein>
<organism evidence="2 3">
    <name type="scientific">Larinioides sclopetarius</name>
    <dbReference type="NCBI Taxonomy" id="280406"/>
    <lineage>
        <taxon>Eukaryota</taxon>
        <taxon>Metazoa</taxon>
        <taxon>Ecdysozoa</taxon>
        <taxon>Arthropoda</taxon>
        <taxon>Chelicerata</taxon>
        <taxon>Arachnida</taxon>
        <taxon>Araneae</taxon>
        <taxon>Araneomorphae</taxon>
        <taxon>Entelegynae</taxon>
        <taxon>Araneoidea</taxon>
        <taxon>Araneidae</taxon>
        <taxon>Larinioides</taxon>
    </lineage>
</organism>
<evidence type="ECO:0008006" key="4">
    <source>
        <dbReference type="Google" id="ProtNLM"/>
    </source>
</evidence>
<dbReference type="InterPro" id="IPR000618">
    <property type="entry name" value="Insect_cuticle"/>
</dbReference>
<proteinExistence type="predicted"/>
<keyword evidence="1" id="KW-0193">Cuticle</keyword>
<reference evidence="2 3" key="1">
    <citation type="submission" date="2024-04" db="EMBL/GenBank/DDBJ databases">
        <authorList>
            <person name="Rising A."/>
            <person name="Reimegard J."/>
            <person name="Sonavane S."/>
            <person name="Akerstrom W."/>
            <person name="Nylinder S."/>
            <person name="Hedman E."/>
            <person name="Kallberg Y."/>
        </authorList>
    </citation>
    <scope>NUCLEOTIDE SEQUENCE [LARGE SCALE GENOMIC DNA]</scope>
</reference>
<keyword evidence="3" id="KW-1185">Reference proteome</keyword>
<evidence type="ECO:0000313" key="3">
    <source>
        <dbReference type="Proteomes" id="UP001497382"/>
    </source>
</evidence>
<dbReference type="Proteomes" id="UP001497382">
    <property type="component" value="Unassembled WGS sequence"/>
</dbReference>
<accession>A0AAV2B9I3</accession>